<protein>
    <submittedName>
        <fullName evidence="2">DUF3109 family protein</fullName>
    </submittedName>
</protein>
<name>A0A9D9EBD1_9BACT</name>
<proteinExistence type="inferred from homology"/>
<evidence type="ECO:0000313" key="2">
    <source>
        <dbReference type="EMBL" id="MBO8444478.1"/>
    </source>
</evidence>
<accession>A0A9D9EBD1</accession>
<reference evidence="2" key="2">
    <citation type="journal article" date="2021" name="PeerJ">
        <title>Extensive microbial diversity within the chicken gut microbiome revealed by metagenomics and culture.</title>
        <authorList>
            <person name="Gilroy R."/>
            <person name="Ravi A."/>
            <person name="Getino M."/>
            <person name="Pursley I."/>
            <person name="Horton D.L."/>
            <person name="Alikhan N.F."/>
            <person name="Baker D."/>
            <person name="Gharbi K."/>
            <person name="Hall N."/>
            <person name="Watson M."/>
            <person name="Adriaenssens E.M."/>
            <person name="Foster-Nyarko E."/>
            <person name="Jarju S."/>
            <person name="Secka A."/>
            <person name="Antonio M."/>
            <person name="Oren A."/>
            <person name="Chaudhuri R.R."/>
            <person name="La Ragione R."/>
            <person name="Hildebrand F."/>
            <person name="Pallen M.J."/>
        </authorList>
    </citation>
    <scope>NUCLEOTIDE SEQUENCE</scope>
    <source>
        <strain evidence="2">D5-748</strain>
    </source>
</reference>
<reference evidence="2" key="1">
    <citation type="submission" date="2020-10" db="EMBL/GenBank/DDBJ databases">
        <authorList>
            <person name="Gilroy R."/>
        </authorList>
    </citation>
    <scope>NUCLEOTIDE SEQUENCE</scope>
    <source>
        <strain evidence="2">D5-748</strain>
    </source>
</reference>
<dbReference type="Proteomes" id="UP000823619">
    <property type="component" value="Unassembled WGS sequence"/>
</dbReference>
<sequence length="193" mass="21927">MIQIDDCLVSEEILTEYFSCDYGKCKGCCCVIGDSGAPLEECETEAIEKNYPVFSGIMQESGRKAVSEKGFFEVDIDGDIVTPLVPGSEECAYTCFDKDGNCFCAMEKCWFQGQGDFRKPISCWLYPIRVSSLSNGMKALNLHRWDICRDAYEKGKKEKVRVYEFLREPLERFFGNDFYSALCEAARMLTARS</sequence>
<evidence type="ECO:0000256" key="1">
    <source>
        <dbReference type="ARBA" id="ARBA00093770"/>
    </source>
</evidence>
<dbReference type="InterPro" id="IPR021458">
    <property type="entry name" value="Rv0495c"/>
</dbReference>
<comment type="caution">
    <text evidence="2">The sequence shown here is derived from an EMBL/GenBank/DDBJ whole genome shotgun (WGS) entry which is preliminary data.</text>
</comment>
<dbReference type="AlphaFoldDB" id="A0A9D9EBD1"/>
<organism evidence="2 3">
    <name type="scientific">Candidatus Cryptobacteroides merdavium</name>
    <dbReference type="NCBI Taxonomy" id="2840769"/>
    <lineage>
        <taxon>Bacteria</taxon>
        <taxon>Pseudomonadati</taxon>
        <taxon>Bacteroidota</taxon>
        <taxon>Bacteroidia</taxon>
        <taxon>Bacteroidales</taxon>
        <taxon>Candidatus Cryptobacteroides</taxon>
    </lineage>
</organism>
<dbReference type="EMBL" id="JADIMO010000026">
    <property type="protein sequence ID" value="MBO8444478.1"/>
    <property type="molecule type" value="Genomic_DNA"/>
</dbReference>
<comment type="similarity">
    <text evidence="1">Belongs to the Rv0495c family.</text>
</comment>
<dbReference type="Pfam" id="PF11307">
    <property type="entry name" value="DUF3109"/>
    <property type="match status" value="1"/>
</dbReference>
<evidence type="ECO:0000313" key="3">
    <source>
        <dbReference type="Proteomes" id="UP000823619"/>
    </source>
</evidence>
<gene>
    <name evidence="2" type="ORF">IAC23_02120</name>
</gene>